<proteinExistence type="predicted"/>
<keyword evidence="3" id="KW-0119">Carbohydrate metabolism</keyword>
<dbReference type="STRING" id="692418.SAMN04488029_1385"/>
<dbReference type="GO" id="GO:0008061">
    <property type="term" value="F:chitin binding"/>
    <property type="evidence" value="ECO:0007669"/>
    <property type="project" value="InterPro"/>
</dbReference>
<dbReference type="EC" id="3.2.1.14" evidence="2"/>
<dbReference type="AlphaFoldDB" id="A0A1W2G9A0"/>
<dbReference type="GO" id="GO:0005975">
    <property type="term" value="P:carbohydrate metabolic process"/>
    <property type="evidence" value="ECO:0007669"/>
    <property type="project" value="InterPro"/>
</dbReference>
<dbReference type="EMBL" id="FWYF01000001">
    <property type="protein sequence ID" value="SMD33022.1"/>
    <property type="molecule type" value="Genomic_DNA"/>
</dbReference>
<accession>A0A1W2G9A0</accession>
<dbReference type="PANTHER" id="PTHR11177:SF317">
    <property type="entry name" value="CHITINASE 12-RELATED"/>
    <property type="match status" value="1"/>
</dbReference>
<evidence type="ECO:0000256" key="2">
    <source>
        <dbReference type="ARBA" id="ARBA00012729"/>
    </source>
</evidence>
<protein>
    <recommendedName>
        <fullName evidence="2">chitinase</fullName>
        <ecNumber evidence="2">3.2.1.14</ecNumber>
    </recommendedName>
</protein>
<keyword evidence="3" id="KW-0146">Chitin degradation</keyword>
<dbReference type="Gene3D" id="3.10.50.10">
    <property type="match status" value="1"/>
</dbReference>
<dbReference type="InterPro" id="IPR029070">
    <property type="entry name" value="Chitinase_insertion_sf"/>
</dbReference>
<reference evidence="5 6" key="1">
    <citation type="submission" date="2017-04" db="EMBL/GenBank/DDBJ databases">
        <authorList>
            <person name="Afonso C.L."/>
            <person name="Miller P.J."/>
            <person name="Scott M.A."/>
            <person name="Spackman E."/>
            <person name="Goraichik I."/>
            <person name="Dimitrov K.M."/>
            <person name="Suarez D.L."/>
            <person name="Swayne D.E."/>
        </authorList>
    </citation>
    <scope>NUCLEOTIDE SEQUENCE [LARGE SCALE GENOMIC DNA]</scope>
    <source>
        <strain evidence="5 6">DSM 26133</strain>
    </source>
</reference>
<dbReference type="RefSeq" id="WP_221407823.1">
    <property type="nucleotide sequence ID" value="NZ_FWYF01000001.1"/>
</dbReference>
<sequence>MIIRNYLSIIGFALVWIACSTQETPKDATLESDESSLDIIAYYSGSGSNITDYPIDKLNQIIYSFMHLKGNQLAIDNAEDSISLLQITALKKQYPDLKVLVSLGGWGGCETCSSVFSKDENRKAFATSVVKVLKNYHADGIDLDWEYPAIEGFPGHEFKPEDKQNFTALVKALRMAMGDEYELSFAAGGFDKFLIESVEWDQVMPLFNRVNLMSYDLINGFSTETGHHTALYSNASQKVSTDYAIQFLDSIGVPLHKIIIGAAFYARVWENVSAENNGLYQSGKFLKGISYPNLDSMLSAENSFKTYWDSTTMAPYAYNQRLGQFATYDSPKSLAAKVQYAKDKKLGGIMFWELRNDKRQNGLLDAIYSAVYE</sequence>
<dbReference type="SMART" id="SM00636">
    <property type="entry name" value="Glyco_18"/>
    <property type="match status" value="1"/>
</dbReference>
<name>A0A1W2G9A0_REIFA</name>
<dbReference type="InterPro" id="IPR001223">
    <property type="entry name" value="Glyco_hydro18_cat"/>
</dbReference>
<evidence type="ECO:0000313" key="5">
    <source>
        <dbReference type="EMBL" id="SMD33022.1"/>
    </source>
</evidence>
<comment type="catalytic activity">
    <reaction evidence="1">
        <text>Random endo-hydrolysis of N-acetyl-beta-D-glucosaminide (1-&gt;4)-beta-linkages in chitin and chitodextrins.</text>
        <dbReference type="EC" id="3.2.1.14"/>
    </reaction>
</comment>
<feature type="domain" description="GH18" evidence="4">
    <location>
        <begin position="37"/>
        <end position="373"/>
    </location>
</feature>
<keyword evidence="6" id="KW-1185">Reference proteome</keyword>
<dbReference type="Gene3D" id="3.20.20.80">
    <property type="entry name" value="Glycosidases"/>
    <property type="match status" value="1"/>
</dbReference>
<dbReference type="InterPro" id="IPR050314">
    <property type="entry name" value="Glycosyl_Hydrlase_18"/>
</dbReference>
<dbReference type="PANTHER" id="PTHR11177">
    <property type="entry name" value="CHITINASE"/>
    <property type="match status" value="1"/>
</dbReference>
<gene>
    <name evidence="5" type="ORF">SAMN04488029_1385</name>
</gene>
<dbReference type="SUPFAM" id="SSF51445">
    <property type="entry name" value="(Trans)glycosidases"/>
    <property type="match status" value="1"/>
</dbReference>
<evidence type="ECO:0000313" key="6">
    <source>
        <dbReference type="Proteomes" id="UP000192472"/>
    </source>
</evidence>
<dbReference type="PROSITE" id="PS51910">
    <property type="entry name" value="GH18_2"/>
    <property type="match status" value="1"/>
</dbReference>
<evidence type="ECO:0000256" key="1">
    <source>
        <dbReference type="ARBA" id="ARBA00000822"/>
    </source>
</evidence>
<dbReference type="PROSITE" id="PS51257">
    <property type="entry name" value="PROKAR_LIPOPROTEIN"/>
    <property type="match status" value="1"/>
</dbReference>
<dbReference type="GO" id="GO:0008843">
    <property type="term" value="F:endochitinase activity"/>
    <property type="evidence" value="ECO:0007669"/>
    <property type="project" value="UniProtKB-EC"/>
</dbReference>
<dbReference type="Proteomes" id="UP000192472">
    <property type="component" value="Unassembled WGS sequence"/>
</dbReference>
<organism evidence="5 6">
    <name type="scientific">Reichenbachiella faecimaris</name>
    <dbReference type="NCBI Taxonomy" id="692418"/>
    <lineage>
        <taxon>Bacteria</taxon>
        <taxon>Pseudomonadati</taxon>
        <taxon>Bacteroidota</taxon>
        <taxon>Cytophagia</taxon>
        <taxon>Cytophagales</taxon>
        <taxon>Reichenbachiellaceae</taxon>
        <taxon>Reichenbachiella</taxon>
    </lineage>
</organism>
<dbReference type="GO" id="GO:0006032">
    <property type="term" value="P:chitin catabolic process"/>
    <property type="evidence" value="ECO:0007669"/>
    <property type="project" value="UniProtKB-KW"/>
</dbReference>
<keyword evidence="3" id="KW-0624">Polysaccharide degradation</keyword>
<dbReference type="InterPro" id="IPR017853">
    <property type="entry name" value="GH"/>
</dbReference>
<dbReference type="CDD" id="cd06548">
    <property type="entry name" value="GH18_chitinase"/>
    <property type="match status" value="1"/>
</dbReference>
<dbReference type="Pfam" id="PF00704">
    <property type="entry name" value="Glyco_hydro_18"/>
    <property type="match status" value="1"/>
</dbReference>
<dbReference type="SUPFAM" id="SSF54556">
    <property type="entry name" value="Chitinase insertion domain"/>
    <property type="match status" value="1"/>
</dbReference>
<dbReference type="InterPro" id="IPR011583">
    <property type="entry name" value="Chitinase_II/V-like_cat"/>
</dbReference>
<evidence type="ECO:0000259" key="4">
    <source>
        <dbReference type="PROSITE" id="PS51910"/>
    </source>
</evidence>
<evidence type="ECO:0000256" key="3">
    <source>
        <dbReference type="ARBA" id="ARBA00023024"/>
    </source>
</evidence>